<evidence type="ECO:0000313" key="1">
    <source>
        <dbReference type="EMBL" id="KAK4170638.1"/>
    </source>
</evidence>
<dbReference type="EMBL" id="MU866882">
    <property type="protein sequence ID" value="KAK4170638.1"/>
    <property type="molecule type" value="Genomic_DNA"/>
</dbReference>
<sequence>MNWRALIARDKFGDTISIGSSAAIANWKKRSAGKNKQIYYTGTLYGRPDRGWYTQDTQNTIPRVHTFDVTFTPVPPNLLFKYKSTILRTSPSGEPLTGLDPNLVINLPGFPPLPASTYPGDGFGGPGTRGQRIATDAEGLVLNSDGTL</sequence>
<proteinExistence type="predicted"/>
<gene>
    <name evidence="1" type="ORF">QBC36DRAFT_296116</name>
</gene>
<reference evidence="1" key="2">
    <citation type="submission" date="2023-05" db="EMBL/GenBank/DDBJ databases">
        <authorList>
            <consortium name="Lawrence Berkeley National Laboratory"/>
            <person name="Steindorff A."/>
            <person name="Hensen N."/>
            <person name="Bonometti L."/>
            <person name="Westerberg I."/>
            <person name="Brannstrom I.O."/>
            <person name="Guillou S."/>
            <person name="Cros-Aarteil S."/>
            <person name="Calhoun S."/>
            <person name="Haridas S."/>
            <person name="Kuo A."/>
            <person name="Mondo S."/>
            <person name="Pangilinan J."/>
            <person name="Riley R."/>
            <person name="Labutti K."/>
            <person name="Andreopoulos B."/>
            <person name="Lipzen A."/>
            <person name="Chen C."/>
            <person name="Yanf M."/>
            <person name="Daum C."/>
            <person name="Ng V."/>
            <person name="Clum A."/>
            <person name="Ohm R."/>
            <person name="Martin F."/>
            <person name="Silar P."/>
            <person name="Natvig D."/>
            <person name="Lalanne C."/>
            <person name="Gautier V."/>
            <person name="Ament-Velasquez S.L."/>
            <person name="Kruys A."/>
            <person name="Hutchinson M.I."/>
            <person name="Powell A.J."/>
            <person name="Barry K."/>
            <person name="Miller A.N."/>
            <person name="Grigoriev I.V."/>
            <person name="Debuchy R."/>
            <person name="Gladieux P."/>
            <person name="Thoren M.H."/>
            <person name="Johannesson H."/>
        </authorList>
    </citation>
    <scope>NUCLEOTIDE SEQUENCE</scope>
    <source>
        <strain evidence="1">CBS 892.96</strain>
    </source>
</reference>
<organism evidence="1 2">
    <name type="scientific">Triangularia setosa</name>
    <dbReference type="NCBI Taxonomy" id="2587417"/>
    <lineage>
        <taxon>Eukaryota</taxon>
        <taxon>Fungi</taxon>
        <taxon>Dikarya</taxon>
        <taxon>Ascomycota</taxon>
        <taxon>Pezizomycotina</taxon>
        <taxon>Sordariomycetes</taxon>
        <taxon>Sordariomycetidae</taxon>
        <taxon>Sordariales</taxon>
        <taxon>Podosporaceae</taxon>
        <taxon>Triangularia</taxon>
    </lineage>
</organism>
<dbReference type="PANTHER" id="PTHR37957:SF1">
    <property type="entry name" value="PHYTASE-LIKE DOMAIN-CONTAINING PROTEIN"/>
    <property type="match status" value="1"/>
</dbReference>
<accession>A0AAN6VWQ0</accession>
<comment type="caution">
    <text evidence="1">The sequence shown here is derived from an EMBL/GenBank/DDBJ whole genome shotgun (WGS) entry which is preliminary data.</text>
</comment>
<dbReference type="AlphaFoldDB" id="A0AAN6VWQ0"/>
<dbReference type="PANTHER" id="PTHR37957">
    <property type="entry name" value="BLR7070 PROTEIN"/>
    <property type="match status" value="1"/>
</dbReference>
<evidence type="ECO:0000313" key="2">
    <source>
        <dbReference type="Proteomes" id="UP001302321"/>
    </source>
</evidence>
<keyword evidence="2" id="KW-1185">Reference proteome</keyword>
<dbReference type="Proteomes" id="UP001302321">
    <property type="component" value="Unassembled WGS sequence"/>
</dbReference>
<protein>
    <submittedName>
        <fullName evidence="1">Uncharacterized protein</fullName>
    </submittedName>
</protein>
<reference evidence="1" key="1">
    <citation type="journal article" date="2023" name="Mol. Phylogenet. Evol.">
        <title>Genome-scale phylogeny and comparative genomics of the fungal order Sordariales.</title>
        <authorList>
            <person name="Hensen N."/>
            <person name="Bonometti L."/>
            <person name="Westerberg I."/>
            <person name="Brannstrom I.O."/>
            <person name="Guillou S."/>
            <person name="Cros-Aarteil S."/>
            <person name="Calhoun S."/>
            <person name="Haridas S."/>
            <person name="Kuo A."/>
            <person name="Mondo S."/>
            <person name="Pangilinan J."/>
            <person name="Riley R."/>
            <person name="LaButti K."/>
            <person name="Andreopoulos B."/>
            <person name="Lipzen A."/>
            <person name="Chen C."/>
            <person name="Yan M."/>
            <person name="Daum C."/>
            <person name="Ng V."/>
            <person name="Clum A."/>
            <person name="Steindorff A."/>
            <person name="Ohm R.A."/>
            <person name="Martin F."/>
            <person name="Silar P."/>
            <person name="Natvig D.O."/>
            <person name="Lalanne C."/>
            <person name="Gautier V."/>
            <person name="Ament-Velasquez S.L."/>
            <person name="Kruys A."/>
            <person name="Hutchinson M.I."/>
            <person name="Powell A.J."/>
            <person name="Barry K."/>
            <person name="Miller A.N."/>
            <person name="Grigoriev I.V."/>
            <person name="Debuchy R."/>
            <person name="Gladieux P."/>
            <person name="Hiltunen Thoren M."/>
            <person name="Johannesson H."/>
        </authorList>
    </citation>
    <scope>NUCLEOTIDE SEQUENCE</scope>
    <source>
        <strain evidence="1">CBS 892.96</strain>
    </source>
</reference>
<name>A0AAN6VWQ0_9PEZI</name>